<name>A0AAN9ELX9_CROPI</name>
<sequence length="230" mass="26048">MVSPNVAIIIAMTLVLFFSIYESKGASYSSASHIDGADEITPFAHQKVNLSVYYESLCQPCAVFIIKNLEEIFNNDLINIVNLRLVPWVNAYVNMTNNSISCQNGPDECKLNSLETCSLNIWPDVNIQYALIYCFEFLVIEGRNKKWHNCFDELDLLEEPILDCLDTGNGTELGKRYINEISQLYPPPSFVPWVVVNNEPIGEDYENFAYYVCKAYRGVAAPAACNLRMK</sequence>
<evidence type="ECO:0000313" key="4">
    <source>
        <dbReference type="EMBL" id="KAK7260012.1"/>
    </source>
</evidence>
<dbReference type="PANTHER" id="PTHR13234">
    <property type="entry name" value="GAMMA-INTERFERON INDUCIBLE LYSOSOMAL THIOL REDUCTASE GILT"/>
    <property type="match status" value="1"/>
</dbReference>
<protein>
    <submittedName>
        <fullName evidence="4">Uncharacterized protein</fullName>
    </submittedName>
</protein>
<keyword evidence="2" id="KW-0325">Glycoprotein</keyword>
<evidence type="ECO:0000256" key="1">
    <source>
        <dbReference type="ARBA" id="ARBA00005679"/>
    </source>
</evidence>
<comment type="similarity">
    <text evidence="1">Belongs to the GILT family.</text>
</comment>
<evidence type="ECO:0000313" key="5">
    <source>
        <dbReference type="Proteomes" id="UP001372338"/>
    </source>
</evidence>
<dbReference type="PANTHER" id="PTHR13234:SF27">
    <property type="entry name" value="GAMMA INTERFERON INDUCIBLE LYSOSOMAL THIOL REDUCTASE"/>
    <property type="match status" value="1"/>
</dbReference>
<accession>A0AAN9ELX9</accession>
<feature type="chain" id="PRO_5042918087" evidence="3">
    <location>
        <begin position="26"/>
        <end position="230"/>
    </location>
</feature>
<reference evidence="4 5" key="1">
    <citation type="submission" date="2024-01" db="EMBL/GenBank/DDBJ databases">
        <title>The genomes of 5 underutilized Papilionoideae crops provide insights into root nodulation and disease resistanc.</title>
        <authorList>
            <person name="Yuan L."/>
        </authorList>
    </citation>
    <scope>NUCLEOTIDE SEQUENCE [LARGE SCALE GENOMIC DNA]</scope>
    <source>
        <strain evidence="4">ZHUSHIDOU_FW_LH</strain>
        <tissue evidence="4">Leaf</tissue>
    </source>
</reference>
<dbReference type="Proteomes" id="UP001372338">
    <property type="component" value="Unassembled WGS sequence"/>
</dbReference>
<evidence type="ECO:0000256" key="3">
    <source>
        <dbReference type="SAM" id="SignalP"/>
    </source>
</evidence>
<keyword evidence="5" id="KW-1185">Reference proteome</keyword>
<dbReference type="Pfam" id="PF03227">
    <property type="entry name" value="GILT"/>
    <property type="match status" value="1"/>
</dbReference>
<comment type="caution">
    <text evidence="4">The sequence shown here is derived from an EMBL/GenBank/DDBJ whole genome shotgun (WGS) entry which is preliminary data.</text>
</comment>
<proteinExistence type="inferred from homology"/>
<gene>
    <name evidence="4" type="ORF">RIF29_25700</name>
</gene>
<organism evidence="4 5">
    <name type="scientific">Crotalaria pallida</name>
    <name type="common">Smooth rattlebox</name>
    <name type="synonym">Crotalaria striata</name>
    <dbReference type="NCBI Taxonomy" id="3830"/>
    <lineage>
        <taxon>Eukaryota</taxon>
        <taxon>Viridiplantae</taxon>
        <taxon>Streptophyta</taxon>
        <taxon>Embryophyta</taxon>
        <taxon>Tracheophyta</taxon>
        <taxon>Spermatophyta</taxon>
        <taxon>Magnoliopsida</taxon>
        <taxon>eudicotyledons</taxon>
        <taxon>Gunneridae</taxon>
        <taxon>Pentapetalae</taxon>
        <taxon>rosids</taxon>
        <taxon>fabids</taxon>
        <taxon>Fabales</taxon>
        <taxon>Fabaceae</taxon>
        <taxon>Papilionoideae</taxon>
        <taxon>50 kb inversion clade</taxon>
        <taxon>genistoids sensu lato</taxon>
        <taxon>core genistoids</taxon>
        <taxon>Crotalarieae</taxon>
        <taxon>Crotalaria</taxon>
    </lineage>
</organism>
<dbReference type="AlphaFoldDB" id="A0AAN9ELX9"/>
<evidence type="ECO:0000256" key="2">
    <source>
        <dbReference type="ARBA" id="ARBA00023180"/>
    </source>
</evidence>
<dbReference type="GO" id="GO:0016671">
    <property type="term" value="F:oxidoreductase activity, acting on a sulfur group of donors, disulfide as acceptor"/>
    <property type="evidence" value="ECO:0007669"/>
    <property type="project" value="InterPro"/>
</dbReference>
<feature type="signal peptide" evidence="3">
    <location>
        <begin position="1"/>
        <end position="25"/>
    </location>
</feature>
<dbReference type="EMBL" id="JAYWIO010000005">
    <property type="protein sequence ID" value="KAK7260012.1"/>
    <property type="molecule type" value="Genomic_DNA"/>
</dbReference>
<dbReference type="InterPro" id="IPR004911">
    <property type="entry name" value="Interferon-induced_GILT"/>
</dbReference>
<keyword evidence="3" id="KW-0732">Signal</keyword>